<dbReference type="Gene3D" id="3.90.550.10">
    <property type="entry name" value="Spore Coat Polysaccharide Biosynthesis Protein SpsA, Chain A"/>
    <property type="match status" value="1"/>
</dbReference>
<comment type="pathway">
    <text evidence="2 7">Isoprenoid biosynthesis; isopentenyl diphosphate biosynthesis via DXP pathway; isopentenyl diphosphate from 1-deoxy-D-xylulose 5-phosphate: step 2/6.</text>
</comment>
<comment type="caution">
    <text evidence="8">The sequence shown here is derived from an EMBL/GenBank/DDBJ whole genome shotgun (WGS) entry which is preliminary data.</text>
</comment>
<feature type="site" description="Positions MEP for the nucleophilic attack" evidence="7">
    <location>
        <position position="156"/>
    </location>
</feature>
<dbReference type="HAMAP" id="MF_00108">
    <property type="entry name" value="IspD"/>
    <property type="match status" value="1"/>
</dbReference>
<feature type="site" description="Positions MEP for the nucleophilic attack" evidence="7">
    <location>
        <position position="212"/>
    </location>
</feature>
<keyword evidence="9" id="KW-1185">Reference proteome</keyword>
<dbReference type="CDD" id="cd02516">
    <property type="entry name" value="CDP-ME_synthetase"/>
    <property type="match status" value="1"/>
</dbReference>
<dbReference type="GO" id="GO:0050518">
    <property type="term" value="F:2-C-methyl-D-erythritol 4-phosphate cytidylyltransferase activity"/>
    <property type="evidence" value="ECO:0007669"/>
    <property type="project" value="UniProtKB-UniRule"/>
</dbReference>
<keyword evidence="5 7" id="KW-0548">Nucleotidyltransferase</keyword>
<reference evidence="9" key="1">
    <citation type="journal article" date="2018" name="Front. Microbiol.">
        <title>Genome-Based Analysis Reveals the Taxonomy and Diversity of the Family Idiomarinaceae.</title>
        <authorList>
            <person name="Liu Y."/>
            <person name="Lai Q."/>
            <person name="Shao Z."/>
        </authorList>
    </citation>
    <scope>NUCLEOTIDE SEQUENCE [LARGE SCALE GENOMIC DNA]</scope>
    <source>
        <strain evidence="9">SN-14</strain>
    </source>
</reference>
<dbReference type="EC" id="2.7.7.60" evidence="7"/>
<proteinExistence type="inferred from homology"/>
<dbReference type="EMBL" id="PIPS01000001">
    <property type="protein sequence ID" value="RUO44649.1"/>
    <property type="molecule type" value="Genomic_DNA"/>
</dbReference>
<protein>
    <recommendedName>
        <fullName evidence="7">2-C-methyl-D-erythritol 4-phosphate cytidylyltransferase</fullName>
        <ecNumber evidence="7">2.7.7.60</ecNumber>
    </recommendedName>
    <alternativeName>
        <fullName evidence="7">4-diphosphocytidyl-2C-methyl-D-erythritol synthase</fullName>
    </alternativeName>
    <alternativeName>
        <fullName evidence="7">MEP cytidylyltransferase</fullName>
        <shortName evidence="7">MCT</shortName>
    </alternativeName>
</protein>
<dbReference type="InterPro" id="IPR050088">
    <property type="entry name" value="IspD/TarI_cytidylyltransf_bact"/>
</dbReference>
<dbReference type="InterPro" id="IPR018294">
    <property type="entry name" value="ISPD_synthase_CS"/>
</dbReference>
<feature type="site" description="Transition state stabilizer" evidence="7">
    <location>
        <position position="27"/>
    </location>
</feature>
<dbReference type="FunFam" id="3.90.550.10:FF:000003">
    <property type="entry name" value="2-C-methyl-D-erythritol 4-phosphate cytidylyltransferase"/>
    <property type="match status" value="1"/>
</dbReference>
<keyword evidence="6 7" id="KW-0414">Isoprene biosynthesis</keyword>
<dbReference type="AlphaFoldDB" id="A0AA94EFW4"/>
<dbReference type="PROSITE" id="PS01295">
    <property type="entry name" value="ISPD"/>
    <property type="match status" value="1"/>
</dbReference>
<evidence type="ECO:0000256" key="4">
    <source>
        <dbReference type="ARBA" id="ARBA00022679"/>
    </source>
</evidence>
<dbReference type="NCBIfam" id="TIGR00453">
    <property type="entry name" value="ispD"/>
    <property type="match status" value="1"/>
</dbReference>
<evidence type="ECO:0000313" key="9">
    <source>
        <dbReference type="Proteomes" id="UP000286680"/>
    </source>
</evidence>
<comment type="similarity">
    <text evidence="3 7">Belongs to the IspD/TarI cytidylyltransferase family. IspD subfamily.</text>
</comment>
<evidence type="ECO:0000256" key="2">
    <source>
        <dbReference type="ARBA" id="ARBA00004787"/>
    </source>
</evidence>
<dbReference type="Pfam" id="PF01128">
    <property type="entry name" value="IspD"/>
    <property type="match status" value="1"/>
</dbReference>
<evidence type="ECO:0000256" key="3">
    <source>
        <dbReference type="ARBA" id="ARBA00009789"/>
    </source>
</evidence>
<sequence>MTNKVASIAAVIPAAGRGRRMQSATPKQFLVVHGKTLLQHSVDAVLRDPRVEHVFIASDEQNEQAVAKSLPNISFVAGGVTRAESVLSGVLHAITQGYTHVVVHDAARPGLPAAVLSAVIDAALSGDNGAIVAMPVRDSLKRSEPDSDMISTSVSREHLWQAQTPQVFTAALLADAISEMGVEHPQLTDEASAMAYLGYHPRLVMGSLKNIKVTHPEDLELVTAILAPPGR</sequence>
<dbReference type="InterPro" id="IPR034683">
    <property type="entry name" value="IspD/TarI"/>
</dbReference>
<dbReference type="PANTHER" id="PTHR32125">
    <property type="entry name" value="2-C-METHYL-D-ERYTHRITOL 4-PHOSPHATE CYTIDYLYLTRANSFERASE, CHLOROPLASTIC"/>
    <property type="match status" value="1"/>
</dbReference>
<evidence type="ECO:0000256" key="6">
    <source>
        <dbReference type="ARBA" id="ARBA00023229"/>
    </source>
</evidence>
<dbReference type="PANTHER" id="PTHR32125:SF4">
    <property type="entry name" value="2-C-METHYL-D-ERYTHRITOL 4-PHOSPHATE CYTIDYLYLTRANSFERASE, CHLOROPLASTIC"/>
    <property type="match status" value="1"/>
</dbReference>
<dbReference type="SUPFAM" id="SSF53448">
    <property type="entry name" value="Nucleotide-diphospho-sugar transferases"/>
    <property type="match status" value="1"/>
</dbReference>
<name>A0AA94EFW4_9GAMM</name>
<gene>
    <name evidence="7" type="primary">ispD</name>
    <name evidence="8" type="ORF">CWE23_01025</name>
</gene>
<dbReference type="InterPro" id="IPR001228">
    <property type="entry name" value="IspD"/>
</dbReference>
<feature type="site" description="Transition state stabilizer" evidence="7">
    <location>
        <position position="20"/>
    </location>
</feature>
<evidence type="ECO:0000256" key="1">
    <source>
        <dbReference type="ARBA" id="ARBA00001282"/>
    </source>
</evidence>
<comment type="function">
    <text evidence="7">Catalyzes the formation of 4-diphosphocytidyl-2-C-methyl-D-erythritol from CTP and 2-C-methyl-D-erythritol 4-phosphate (MEP).</text>
</comment>
<evidence type="ECO:0000313" key="8">
    <source>
        <dbReference type="EMBL" id="RUO44649.1"/>
    </source>
</evidence>
<dbReference type="RefSeq" id="WP_126819153.1">
    <property type="nucleotide sequence ID" value="NZ_PIPS01000001.1"/>
</dbReference>
<dbReference type="InterPro" id="IPR029044">
    <property type="entry name" value="Nucleotide-diphossugar_trans"/>
</dbReference>
<evidence type="ECO:0000256" key="7">
    <source>
        <dbReference type="HAMAP-Rule" id="MF_00108"/>
    </source>
</evidence>
<dbReference type="GO" id="GO:0019288">
    <property type="term" value="P:isopentenyl diphosphate biosynthetic process, methylerythritol 4-phosphate pathway"/>
    <property type="evidence" value="ECO:0007669"/>
    <property type="project" value="UniProtKB-UniRule"/>
</dbReference>
<organism evidence="8 9">
    <name type="scientific">Idiomarina aquatica</name>
    <dbReference type="NCBI Taxonomy" id="1327752"/>
    <lineage>
        <taxon>Bacteria</taxon>
        <taxon>Pseudomonadati</taxon>
        <taxon>Pseudomonadota</taxon>
        <taxon>Gammaproteobacteria</taxon>
        <taxon>Alteromonadales</taxon>
        <taxon>Idiomarinaceae</taxon>
        <taxon>Idiomarina</taxon>
    </lineage>
</organism>
<dbReference type="Proteomes" id="UP000286680">
    <property type="component" value="Unassembled WGS sequence"/>
</dbReference>
<accession>A0AA94EFW4</accession>
<comment type="catalytic activity">
    <reaction evidence="1 7">
        <text>2-C-methyl-D-erythritol 4-phosphate + CTP + H(+) = 4-CDP-2-C-methyl-D-erythritol + diphosphate</text>
        <dbReference type="Rhea" id="RHEA:13429"/>
        <dbReference type="ChEBI" id="CHEBI:15378"/>
        <dbReference type="ChEBI" id="CHEBI:33019"/>
        <dbReference type="ChEBI" id="CHEBI:37563"/>
        <dbReference type="ChEBI" id="CHEBI:57823"/>
        <dbReference type="ChEBI" id="CHEBI:58262"/>
        <dbReference type="EC" id="2.7.7.60"/>
    </reaction>
</comment>
<keyword evidence="4 7" id="KW-0808">Transferase</keyword>
<evidence type="ECO:0000256" key="5">
    <source>
        <dbReference type="ARBA" id="ARBA00022695"/>
    </source>
</evidence>